<sequence length="211" mass="24628">MTKFSYVLIILCVFLPYTLALNPSKVMLHEKLFWEESCTTQPANIEITYIENYCYNYGMKQDGSYYYHTHGKSVDWVTCEGLTCESGCEIYWTQPIDGCYHINNAESSVISLEKKKTNETIVIFQKVYEDTDCKDKYDITTYMQGVCYNDQGYSYMVVPVKNTVELFYSGTTNCKESQQYNYDLDTCINIEGNYNSMSFSLYKPEEYKKSD</sequence>
<feature type="chain" id="PRO_5044023711" evidence="1">
    <location>
        <begin position="21"/>
        <end position="211"/>
    </location>
</feature>
<gene>
    <name evidence="2" type="ORF">M0812_12542</name>
    <name evidence="3" type="ORF">M0813_22618</name>
</gene>
<protein>
    <submittedName>
        <fullName evidence="2">Uncharacterized protein</fullName>
    </submittedName>
</protein>
<dbReference type="Proteomes" id="UP001146793">
    <property type="component" value="Unassembled WGS sequence"/>
</dbReference>
<keyword evidence="1" id="KW-0732">Signal</keyword>
<reference evidence="2" key="2">
    <citation type="submission" date="2022-08" db="EMBL/GenBank/DDBJ databases">
        <title>Novel sulphate-reducing endosymbionts in the free-living metamonad Anaeramoeba.</title>
        <authorList>
            <person name="Jerlstrom-Hultqvist J."/>
            <person name="Cepicka I."/>
            <person name="Gallot-Lavallee L."/>
            <person name="Salas-Leiva D."/>
            <person name="Curtis B.A."/>
            <person name="Zahonova K."/>
            <person name="Pipaliya S."/>
            <person name="Dacks J."/>
            <person name="Roger A.J."/>
        </authorList>
    </citation>
    <scope>NUCLEOTIDE SEQUENCE</scope>
    <source>
        <strain evidence="2">Busselton2</strain>
    </source>
</reference>
<dbReference type="AlphaFoldDB" id="A0AAV7ZS50"/>
<evidence type="ECO:0000313" key="2">
    <source>
        <dbReference type="EMBL" id="KAJ3442795.1"/>
    </source>
</evidence>
<reference evidence="3" key="1">
    <citation type="submission" date="2022-08" db="EMBL/GenBank/DDBJ databases">
        <title>Novel sulfate-reducing endosymbionts in the free-living metamonad Anaeramoeba.</title>
        <authorList>
            <person name="Jerlstrom-Hultqvist J."/>
            <person name="Cepicka I."/>
            <person name="Gallot-Lavallee L."/>
            <person name="Salas-Leiva D."/>
            <person name="Curtis B.A."/>
            <person name="Zahonova K."/>
            <person name="Pipaliya S."/>
            <person name="Dacks J."/>
            <person name="Roger A.J."/>
        </authorList>
    </citation>
    <scope>NUCLEOTIDE SEQUENCE</scope>
    <source>
        <strain evidence="3">Schooner1</strain>
    </source>
</reference>
<comment type="caution">
    <text evidence="2">The sequence shown here is derived from an EMBL/GenBank/DDBJ whole genome shotgun (WGS) entry which is preliminary data.</text>
</comment>
<dbReference type="Proteomes" id="UP001150062">
    <property type="component" value="Unassembled WGS sequence"/>
</dbReference>
<organism evidence="2 4">
    <name type="scientific">Anaeramoeba flamelloides</name>
    <dbReference type="NCBI Taxonomy" id="1746091"/>
    <lineage>
        <taxon>Eukaryota</taxon>
        <taxon>Metamonada</taxon>
        <taxon>Anaeramoebidae</taxon>
        <taxon>Anaeramoeba</taxon>
    </lineage>
</organism>
<proteinExistence type="predicted"/>
<name>A0AAV7ZS50_9EUKA</name>
<dbReference type="EMBL" id="JAOAOG010000175">
    <property type="protein sequence ID" value="KAJ6242478.1"/>
    <property type="molecule type" value="Genomic_DNA"/>
</dbReference>
<evidence type="ECO:0000256" key="1">
    <source>
        <dbReference type="SAM" id="SignalP"/>
    </source>
</evidence>
<evidence type="ECO:0000313" key="4">
    <source>
        <dbReference type="Proteomes" id="UP001146793"/>
    </source>
</evidence>
<feature type="signal peptide" evidence="1">
    <location>
        <begin position="1"/>
        <end position="20"/>
    </location>
</feature>
<evidence type="ECO:0000313" key="3">
    <source>
        <dbReference type="EMBL" id="KAJ6242478.1"/>
    </source>
</evidence>
<evidence type="ECO:0000313" key="5">
    <source>
        <dbReference type="Proteomes" id="UP001150062"/>
    </source>
</evidence>
<accession>A0AAV7ZS50</accession>
<dbReference type="EMBL" id="JANTQA010000026">
    <property type="protein sequence ID" value="KAJ3442795.1"/>
    <property type="molecule type" value="Genomic_DNA"/>
</dbReference>
<keyword evidence="5" id="KW-1185">Reference proteome</keyword>